<dbReference type="InterPro" id="IPR008042">
    <property type="entry name" value="Retrotrans_Pao"/>
</dbReference>
<sequence length="392" mass="44945">MEFQQVCRLSISTWLQITNKQVTLHGFSYAFEAAYACVVYAVQRNRETTEVTMLGGKSKVAPLKPICIPRLELNGALLLARFIAILCNCLKDHVINVYAWTDSQVVLSWLSSPPRNWKPFVANRTSEILDIIPCKQWSYVPSKENPADLGSRGMSPKDLPDCSLWWEGPQWLSTEEAWPKQPTVKDKSDIEKSVKIETKRTFVFSVYCKNDIIDMLFDKYSSFSKKINILAFCLRFMQHCKDGKNKKLSRGKMKPLTTREIIVASNMVILYVQNVYFYSEIKCLKLKQSLPRKNPLAALCPFIDEDGLIRVGGRLQNAQLQYDAKHPIILPNRHKLIVKCRSNMSKQRMEDLPKDRVILKRPFFCCGIDYAGPVSVLKYRGRGAKTTKGYIL</sequence>
<protein>
    <submittedName>
        <fullName evidence="1">Uncharacterized protein</fullName>
    </submittedName>
</protein>
<evidence type="ECO:0000313" key="1">
    <source>
        <dbReference type="EMBL" id="GFY39609.1"/>
    </source>
</evidence>
<keyword evidence="2" id="KW-1185">Reference proteome</keyword>
<dbReference type="Pfam" id="PF05380">
    <property type="entry name" value="Peptidase_A17"/>
    <property type="match status" value="1"/>
</dbReference>
<reference evidence="1" key="1">
    <citation type="submission" date="2020-08" db="EMBL/GenBank/DDBJ databases">
        <title>Multicomponent nature underlies the extraordinary mechanical properties of spider dragline silk.</title>
        <authorList>
            <person name="Kono N."/>
            <person name="Nakamura H."/>
            <person name="Mori M."/>
            <person name="Yoshida Y."/>
            <person name="Ohtoshi R."/>
            <person name="Malay A.D."/>
            <person name="Moran D.A.P."/>
            <person name="Tomita M."/>
            <person name="Numata K."/>
            <person name="Arakawa K."/>
        </authorList>
    </citation>
    <scope>NUCLEOTIDE SEQUENCE</scope>
</reference>
<dbReference type="Proteomes" id="UP000886998">
    <property type="component" value="Unassembled WGS sequence"/>
</dbReference>
<dbReference type="AlphaFoldDB" id="A0A8X6WQT6"/>
<comment type="caution">
    <text evidence="1">The sequence shown here is derived from an EMBL/GenBank/DDBJ whole genome shotgun (WGS) entry which is preliminary data.</text>
</comment>
<organism evidence="1 2">
    <name type="scientific">Trichonephila inaurata madagascariensis</name>
    <dbReference type="NCBI Taxonomy" id="2747483"/>
    <lineage>
        <taxon>Eukaryota</taxon>
        <taxon>Metazoa</taxon>
        <taxon>Ecdysozoa</taxon>
        <taxon>Arthropoda</taxon>
        <taxon>Chelicerata</taxon>
        <taxon>Arachnida</taxon>
        <taxon>Araneae</taxon>
        <taxon>Araneomorphae</taxon>
        <taxon>Entelegynae</taxon>
        <taxon>Araneoidea</taxon>
        <taxon>Nephilidae</taxon>
        <taxon>Trichonephila</taxon>
        <taxon>Trichonephila inaurata</taxon>
    </lineage>
</organism>
<proteinExistence type="predicted"/>
<accession>A0A8X6WQT6</accession>
<dbReference type="OrthoDB" id="6428963at2759"/>
<gene>
    <name evidence="1" type="primary">AVEN_51827_1</name>
    <name evidence="1" type="ORF">TNIN_116021</name>
</gene>
<evidence type="ECO:0000313" key="2">
    <source>
        <dbReference type="Proteomes" id="UP000886998"/>
    </source>
</evidence>
<dbReference type="EMBL" id="BMAV01001458">
    <property type="protein sequence ID" value="GFY39609.1"/>
    <property type="molecule type" value="Genomic_DNA"/>
</dbReference>
<name>A0A8X6WQT6_9ARAC</name>
<dbReference type="PANTHER" id="PTHR47331">
    <property type="entry name" value="PHD-TYPE DOMAIN-CONTAINING PROTEIN"/>
    <property type="match status" value="1"/>
</dbReference>